<comment type="cofactor">
    <cofactor evidence="1">
        <name>Mn(2+)</name>
        <dbReference type="ChEBI" id="CHEBI:29035"/>
    </cofactor>
</comment>
<organism evidence="9 10">
    <name type="scientific">Calderihabitans maritimus</name>
    <dbReference type="NCBI Taxonomy" id="1246530"/>
    <lineage>
        <taxon>Bacteria</taxon>
        <taxon>Bacillati</taxon>
        <taxon>Bacillota</taxon>
        <taxon>Clostridia</taxon>
        <taxon>Neomoorellales</taxon>
        <taxon>Calderihabitantaceae</taxon>
        <taxon>Calderihabitans</taxon>
    </lineage>
</organism>
<feature type="binding site" evidence="7">
    <location>
        <position position="131"/>
    </location>
    <ligand>
        <name>Zn(2+)</name>
        <dbReference type="ChEBI" id="CHEBI:29105"/>
        <label>2</label>
    </ligand>
</feature>
<dbReference type="Proteomes" id="UP000197032">
    <property type="component" value="Unassembled WGS sequence"/>
</dbReference>
<dbReference type="EMBL" id="BDGJ01000059">
    <property type="protein sequence ID" value="GAW92158.1"/>
    <property type="molecule type" value="Genomic_DNA"/>
</dbReference>
<evidence type="ECO:0000256" key="5">
    <source>
        <dbReference type="ARBA" id="ARBA00022801"/>
    </source>
</evidence>
<evidence type="ECO:0000256" key="6">
    <source>
        <dbReference type="ARBA" id="ARBA00023211"/>
    </source>
</evidence>
<dbReference type="RefSeq" id="WP_088553567.1">
    <property type="nucleotide sequence ID" value="NZ_BDGJ01000059.1"/>
</dbReference>
<accession>A0A1Z5HRU4</accession>
<dbReference type="PROSITE" id="PS00758">
    <property type="entry name" value="ARGE_DAPE_CPG2_1"/>
    <property type="match status" value="1"/>
</dbReference>
<protein>
    <recommendedName>
        <fullName evidence="8">Peptidase M20 dimerisation domain-containing protein</fullName>
    </recommendedName>
</protein>
<dbReference type="NCBIfam" id="TIGR01879">
    <property type="entry name" value="hydantase"/>
    <property type="match status" value="1"/>
</dbReference>
<evidence type="ECO:0000256" key="7">
    <source>
        <dbReference type="PIRSR" id="PIRSR001235-1"/>
    </source>
</evidence>
<dbReference type="Pfam" id="PF01546">
    <property type="entry name" value="Peptidase_M20"/>
    <property type="match status" value="1"/>
</dbReference>
<dbReference type="InterPro" id="IPR010158">
    <property type="entry name" value="Amidase_Cbmase"/>
</dbReference>
<dbReference type="InterPro" id="IPR036264">
    <property type="entry name" value="Bact_exopeptidase_dim_dom"/>
</dbReference>
<dbReference type="Gene3D" id="3.40.630.10">
    <property type="entry name" value="Zn peptidases"/>
    <property type="match status" value="1"/>
</dbReference>
<comment type="caution">
    <text evidence="9">The sequence shown here is derived from an EMBL/GenBank/DDBJ whole genome shotgun (WGS) entry which is preliminary data.</text>
</comment>
<dbReference type="AlphaFoldDB" id="A0A1Z5HRU4"/>
<dbReference type="NCBIfam" id="NF006771">
    <property type="entry name" value="PRK09290.1-5"/>
    <property type="match status" value="1"/>
</dbReference>
<reference evidence="10" key="1">
    <citation type="journal article" date="2017" name="Appl. Environ. Microbiol.">
        <title>Genomic analysis of Calderihabitans maritimus KKC1, a thermophilic hydrogenogenic carboxydotrophic bacterium isolated from marine sediment.</title>
        <authorList>
            <person name="Omae K."/>
            <person name="Yoneda Y."/>
            <person name="Fukuyama Y."/>
            <person name="Yoshida T."/>
            <person name="Sako Y."/>
        </authorList>
    </citation>
    <scope>NUCLEOTIDE SEQUENCE [LARGE SCALE GENOMIC DNA]</scope>
    <source>
        <strain evidence="10">KKC1</strain>
    </source>
</reference>
<feature type="binding site" evidence="7">
    <location>
        <position position="96"/>
    </location>
    <ligand>
        <name>Zn(2+)</name>
        <dbReference type="ChEBI" id="CHEBI:29105"/>
        <label>1</label>
    </ligand>
</feature>
<feature type="binding site" evidence="7">
    <location>
        <position position="85"/>
    </location>
    <ligand>
        <name>Zn(2+)</name>
        <dbReference type="ChEBI" id="CHEBI:29105"/>
        <label>1</label>
    </ligand>
</feature>
<evidence type="ECO:0000256" key="4">
    <source>
        <dbReference type="ARBA" id="ARBA00022723"/>
    </source>
</evidence>
<gene>
    <name evidence="9" type="ORF">KKC1_13170</name>
</gene>
<dbReference type="Pfam" id="PF07687">
    <property type="entry name" value="M20_dimer"/>
    <property type="match status" value="1"/>
</dbReference>
<comment type="cofactor">
    <cofactor evidence="7">
        <name>Zn(2+)</name>
        <dbReference type="ChEBI" id="CHEBI:29105"/>
    </cofactor>
    <text evidence="7">Binds 2 Zn(2+) ions per subunit.</text>
</comment>
<keyword evidence="10" id="KW-1185">Reference proteome</keyword>
<comment type="subunit">
    <text evidence="3">Homodimer.</text>
</comment>
<dbReference type="PIRSF" id="PIRSF001235">
    <property type="entry name" value="Amidase_carbamoylase"/>
    <property type="match status" value="1"/>
</dbReference>
<dbReference type="InterPro" id="IPR001261">
    <property type="entry name" value="ArgE/DapE_CS"/>
</dbReference>
<dbReference type="PANTHER" id="PTHR32494:SF19">
    <property type="entry name" value="ALLANTOATE DEIMINASE-RELATED"/>
    <property type="match status" value="1"/>
</dbReference>
<feature type="binding site" evidence="7">
    <location>
        <position position="96"/>
    </location>
    <ligand>
        <name>Zn(2+)</name>
        <dbReference type="ChEBI" id="CHEBI:29105"/>
        <label>2</label>
    </ligand>
</feature>
<keyword evidence="7" id="KW-0862">Zinc</keyword>
<dbReference type="Gene3D" id="3.30.70.360">
    <property type="match status" value="1"/>
</dbReference>
<dbReference type="OrthoDB" id="9808195at2"/>
<dbReference type="InterPro" id="IPR011650">
    <property type="entry name" value="Peptidase_M20_dimer"/>
</dbReference>
<comment type="similarity">
    <text evidence="2">Belongs to the peptidase M20 family.</text>
</comment>
<name>A0A1Z5HRU4_9FIRM</name>
<dbReference type="InterPro" id="IPR002933">
    <property type="entry name" value="Peptidase_M20"/>
</dbReference>
<keyword evidence="6" id="KW-0464">Manganese</keyword>
<dbReference type="GO" id="GO:0046872">
    <property type="term" value="F:metal ion binding"/>
    <property type="evidence" value="ECO:0007669"/>
    <property type="project" value="UniProtKB-KW"/>
</dbReference>
<feature type="binding site" evidence="7">
    <location>
        <position position="388"/>
    </location>
    <ligand>
        <name>Zn(2+)</name>
        <dbReference type="ChEBI" id="CHEBI:29105"/>
        <label>2</label>
    </ligand>
</feature>
<evidence type="ECO:0000313" key="10">
    <source>
        <dbReference type="Proteomes" id="UP000197032"/>
    </source>
</evidence>
<dbReference type="CDD" id="cd03884">
    <property type="entry name" value="M20_bAS"/>
    <property type="match status" value="1"/>
</dbReference>
<dbReference type="SUPFAM" id="SSF55031">
    <property type="entry name" value="Bacterial exopeptidase dimerisation domain"/>
    <property type="match status" value="1"/>
</dbReference>
<dbReference type="PANTHER" id="PTHR32494">
    <property type="entry name" value="ALLANTOATE DEIMINASE-RELATED"/>
    <property type="match status" value="1"/>
</dbReference>
<feature type="domain" description="Peptidase M20 dimerisation" evidence="8">
    <location>
        <begin position="221"/>
        <end position="315"/>
    </location>
</feature>
<keyword evidence="4 7" id="KW-0479">Metal-binding</keyword>
<proteinExistence type="inferred from homology"/>
<keyword evidence="5" id="KW-0378">Hydrolase</keyword>
<evidence type="ECO:0000259" key="8">
    <source>
        <dbReference type="Pfam" id="PF07687"/>
    </source>
</evidence>
<sequence>MHGVTVKIDPMRMKRRLDALAEFGRDPQGGWTRYSFTPEYIQAQNLVKEWLEEAGMKVRLDPVGNLVGRLEGIDGTLPAVAMGSHIDTVKNGGKFDGNLGVVAAVEVVQTIVENHIAHRHPIEVIVFVEEEGARFGSVMLGSRAMLGLVTLEDLHKHHDEAGITLYQALRSMGLSPEKIPASVVPPGYYKAFFEMHIEQGAILDSMNIPVGIVEGIAAPVWLAIRITGRADHAGTTPMNLRRDALSAAAEIVLAVEKIARETDKSTVATVGRLQVKPGGINIVPGEVKMTVDIRDIDVQRRQTVVKKIEDAVKVVCQRREISYEINEIVRIEPVMLPAKMRQLIASAAEEVNVPYCKIISGASHDAQIMAQITPVGMIFAPSKGGLSHCPQEYTELEDIAVCTRVLLSSVLKII</sequence>
<dbReference type="GO" id="GO:0016813">
    <property type="term" value="F:hydrolase activity, acting on carbon-nitrogen (but not peptide) bonds, in linear amidines"/>
    <property type="evidence" value="ECO:0007669"/>
    <property type="project" value="InterPro"/>
</dbReference>
<evidence type="ECO:0000256" key="2">
    <source>
        <dbReference type="ARBA" id="ARBA00006153"/>
    </source>
</evidence>
<evidence type="ECO:0000256" key="1">
    <source>
        <dbReference type="ARBA" id="ARBA00001936"/>
    </source>
</evidence>
<dbReference type="SUPFAM" id="SSF53187">
    <property type="entry name" value="Zn-dependent exopeptidases"/>
    <property type="match status" value="1"/>
</dbReference>
<evidence type="ECO:0000256" key="3">
    <source>
        <dbReference type="ARBA" id="ARBA00011738"/>
    </source>
</evidence>
<evidence type="ECO:0000313" key="9">
    <source>
        <dbReference type="EMBL" id="GAW92158.1"/>
    </source>
</evidence>
<feature type="binding site" evidence="7">
    <location>
        <position position="196"/>
    </location>
    <ligand>
        <name>Zn(2+)</name>
        <dbReference type="ChEBI" id="CHEBI:29105"/>
        <label>1</label>
    </ligand>
</feature>